<dbReference type="AlphaFoldDB" id="A0A061YCM1"/>
<dbReference type="Proteomes" id="UP000288730">
    <property type="component" value="Unassembled WGS sequence"/>
</dbReference>
<feature type="transmembrane region" description="Helical" evidence="9">
    <location>
        <begin position="343"/>
        <end position="366"/>
    </location>
</feature>
<keyword evidence="7 9" id="KW-1133">Transmembrane helix</keyword>
<feature type="transmembrane region" description="Helical" evidence="9">
    <location>
        <begin position="20"/>
        <end position="46"/>
    </location>
</feature>
<feature type="transmembrane region" description="Helical" evidence="9">
    <location>
        <begin position="251"/>
        <end position="273"/>
    </location>
</feature>
<dbReference type="PANTHER" id="PTHR43528">
    <property type="entry name" value="ALPHA-KETOGLUTARATE PERMEASE"/>
    <property type="match status" value="1"/>
</dbReference>
<dbReference type="EMBL" id="DABCJL010000012">
    <property type="protein sequence ID" value="HAH7770766.1"/>
    <property type="molecule type" value="Genomic_DNA"/>
</dbReference>
<dbReference type="InterPro" id="IPR051084">
    <property type="entry name" value="H+-coupled_symporters"/>
</dbReference>
<accession>A0A061YCM1</accession>
<dbReference type="EMBL" id="JAAGYP010000062">
    <property type="protein sequence ID" value="NEN73123.1"/>
    <property type="molecule type" value="Genomic_DNA"/>
</dbReference>
<keyword evidence="3" id="KW-0813">Transport</keyword>
<dbReference type="Proteomes" id="UP000843571">
    <property type="component" value="Unassembled WGS sequence"/>
</dbReference>
<reference evidence="12" key="1">
    <citation type="journal article" date="2018" name="Genome Biol.">
        <title>SKESA: strategic k-mer extension for scrupulous assemblies.</title>
        <authorList>
            <person name="Souvorov A."/>
            <person name="Agarwala R."/>
            <person name="Lipman D.J."/>
        </authorList>
    </citation>
    <scope>NUCLEOTIDE SEQUENCE [LARGE SCALE GENOMIC DNA]</scope>
    <source>
        <strain evidence="13">C0382</strain>
        <strain evidence="12">EC00763</strain>
    </source>
</reference>
<evidence type="ECO:0000313" key="14">
    <source>
        <dbReference type="EMBL" id="KAE9728271.1"/>
    </source>
</evidence>
<organism evidence="16 18">
    <name type="scientific">Escherichia coli</name>
    <dbReference type="NCBI Taxonomy" id="562"/>
    <lineage>
        <taxon>Bacteria</taxon>
        <taxon>Pseudomonadati</taxon>
        <taxon>Pseudomonadota</taxon>
        <taxon>Gammaproteobacteria</taxon>
        <taxon>Enterobacterales</taxon>
        <taxon>Enterobacteriaceae</taxon>
        <taxon>Escherichia</taxon>
    </lineage>
</organism>
<dbReference type="Pfam" id="PF07690">
    <property type="entry name" value="MFS_1"/>
    <property type="match status" value="1"/>
</dbReference>
<evidence type="ECO:0000256" key="4">
    <source>
        <dbReference type="ARBA" id="ARBA00022475"/>
    </source>
</evidence>
<reference evidence="11" key="7">
    <citation type="submission" date="2024-02" db="EMBL/GenBank/DDBJ databases">
        <authorList>
            <consortium name="Clinical and Environmental Microbiology Branch: Whole genome sequencing antimicrobial resistance pathogens in the healthcare setting"/>
        </authorList>
    </citation>
    <scope>NUCLEOTIDE SEQUENCE</scope>
    <source>
        <strain evidence="11">1924188</strain>
    </source>
</reference>
<dbReference type="Proteomes" id="UP001180189">
    <property type="component" value="Chromosome"/>
</dbReference>
<reference evidence="13" key="4">
    <citation type="submission" date="2020-01" db="EMBL/GenBank/DDBJ databases">
        <authorList>
            <consortium name="NCBI Pathogen Detection Project"/>
        </authorList>
    </citation>
    <scope>NUCLEOTIDE SEQUENCE</scope>
    <source>
        <strain evidence="13">C0382</strain>
        <strain evidence="12">EC00763</strain>
    </source>
</reference>
<evidence type="ECO:0000256" key="6">
    <source>
        <dbReference type="ARBA" id="ARBA00022847"/>
    </source>
</evidence>
<feature type="domain" description="Major facilitator superfamily (MFS) profile" evidence="10">
    <location>
        <begin position="20"/>
        <end position="435"/>
    </location>
</feature>
<dbReference type="EMBL" id="DABBJX010000015">
    <property type="protein sequence ID" value="HAH4525187.1"/>
    <property type="molecule type" value="Genomic_DNA"/>
</dbReference>
<feature type="transmembrane region" description="Helical" evidence="9">
    <location>
        <begin position="126"/>
        <end position="148"/>
    </location>
</feature>
<evidence type="ECO:0000256" key="1">
    <source>
        <dbReference type="ARBA" id="ARBA00004429"/>
    </source>
</evidence>
<dbReference type="RefSeq" id="WP_000125467.1">
    <property type="nucleotide sequence ID" value="NZ_AP018784.2"/>
</dbReference>
<feature type="transmembrane region" description="Helical" evidence="9">
    <location>
        <begin position="411"/>
        <end position="430"/>
    </location>
</feature>
<comment type="similarity">
    <text evidence="2">Belongs to the major facilitator superfamily. Metabolite:H+ Symporter (MHS) family (TC 2.A.1.6) family.</text>
</comment>
<keyword evidence="8 9" id="KW-0472">Membrane</keyword>
<reference evidence="17" key="6">
    <citation type="journal article" date="2023" name="Microorganisms">
        <title>Comparative Genomic Analysis of ST131 Subclade C2 of ESBL-Producing E. coli Isolates from Patients with Recurrent and Sporadic Urinary Tract Infections.</title>
        <authorList>
            <person name="Jaen-Luchoro D."/>
            <person name="Kahnamouei A."/>
            <person name="Yazdanshenas S."/>
            <person name="Lindblom A."/>
            <person name="Samuelsson E."/>
            <person name="Ahren C."/>
            <person name="Karami N."/>
        </authorList>
    </citation>
    <scope>NUCLEOTIDE SEQUENCE</scope>
    <source>
        <strain evidence="17">S7</strain>
    </source>
</reference>
<evidence type="ECO:0000313" key="20">
    <source>
        <dbReference type="Proteomes" id="UP000471360"/>
    </source>
</evidence>
<keyword evidence="4" id="KW-1003">Cell membrane</keyword>
<proteinExistence type="inferred from homology"/>
<feature type="transmembrane region" description="Helical" evidence="9">
    <location>
        <begin position="58"/>
        <end position="81"/>
    </location>
</feature>
<dbReference type="PROSITE" id="PS00217">
    <property type="entry name" value="SUGAR_TRANSPORT_2"/>
    <property type="match status" value="1"/>
</dbReference>
<gene>
    <name evidence="16" type="ORF">EPS76_17085</name>
    <name evidence="15" type="ORF">G3W53_24105</name>
    <name evidence="14" type="ORF">GP711_22800</name>
    <name evidence="12" type="ORF">GRC73_14370</name>
    <name evidence="13" type="ORF">HIE29_004257</name>
    <name evidence="17" type="ORF">OGM49_00450</name>
    <name evidence="11" type="ORF">R8O40_004238</name>
</gene>
<evidence type="ECO:0000256" key="9">
    <source>
        <dbReference type="SAM" id="Phobius"/>
    </source>
</evidence>
<dbReference type="EMBL" id="SCJN01000147">
    <property type="protein sequence ID" value="RXD14389.1"/>
    <property type="molecule type" value="Genomic_DNA"/>
</dbReference>
<evidence type="ECO:0000313" key="17">
    <source>
        <dbReference type="EMBL" id="WLM96071.1"/>
    </source>
</evidence>
<dbReference type="SUPFAM" id="SSF103473">
    <property type="entry name" value="MFS general substrate transporter"/>
    <property type="match status" value="1"/>
</dbReference>
<keyword evidence="5 9" id="KW-0812">Transmembrane</keyword>
<feature type="transmembrane region" description="Helical" evidence="9">
    <location>
        <begin position="378"/>
        <end position="399"/>
    </location>
</feature>
<keyword evidence="6" id="KW-0769">Symport</keyword>
<dbReference type="EMBL" id="CP107128">
    <property type="protein sequence ID" value="WLM96071.1"/>
    <property type="molecule type" value="Genomic_DNA"/>
</dbReference>
<evidence type="ECO:0000313" key="11">
    <source>
        <dbReference type="EMBL" id="EMJ5255933.1"/>
    </source>
</evidence>
<dbReference type="CDD" id="cd17368">
    <property type="entry name" value="MFS_CitA"/>
    <property type="match status" value="1"/>
</dbReference>
<evidence type="ECO:0000313" key="15">
    <source>
        <dbReference type="EMBL" id="NEN73123.1"/>
    </source>
</evidence>
<evidence type="ECO:0000256" key="2">
    <source>
        <dbReference type="ARBA" id="ARBA00008240"/>
    </source>
</evidence>
<dbReference type="PROSITE" id="PS50850">
    <property type="entry name" value="MFS"/>
    <property type="match status" value="1"/>
</dbReference>
<evidence type="ECO:0000256" key="3">
    <source>
        <dbReference type="ARBA" id="ARBA00022448"/>
    </source>
</evidence>
<evidence type="ECO:0000313" key="18">
    <source>
        <dbReference type="Proteomes" id="UP000288730"/>
    </source>
</evidence>
<feature type="transmembrane region" description="Helical" evidence="9">
    <location>
        <begin position="200"/>
        <end position="221"/>
    </location>
</feature>
<evidence type="ECO:0000313" key="16">
    <source>
        <dbReference type="EMBL" id="RXD14389.1"/>
    </source>
</evidence>
<evidence type="ECO:0000256" key="5">
    <source>
        <dbReference type="ARBA" id="ARBA00022692"/>
    </source>
</evidence>
<evidence type="ECO:0000256" key="7">
    <source>
        <dbReference type="ARBA" id="ARBA00022989"/>
    </source>
</evidence>
<reference evidence="14 19" key="3">
    <citation type="submission" date="2019-10" db="EMBL/GenBank/DDBJ databases">
        <title>Antimicrobial-resistant enteric bacteria are widely distributed amongst people, animals and the environment in northern Tanzania.</title>
        <authorList>
            <person name="Subbiah M."/>
            <person name="Call D.R."/>
        </authorList>
    </citation>
    <scope>NUCLEOTIDE SEQUENCE [LARGE SCALE GENOMIC DNA]</scope>
    <source>
        <strain evidence="14 19">TzEc067</strain>
    </source>
</reference>
<dbReference type="Proteomes" id="UP001285616">
    <property type="component" value="Unassembled WGS sequence"/>
</dbReference>
<reference evidence="16 18" key="2">
    <citation type="submission" date="2019-01" db="EMBL/GenBank/DDBJ databases">
        <title>Genomic analysis of febrile catheter-associated UTI E. coli isolates.</title>
        <authorList>
            <person name="Potter R."/>
            <person name="Zou Z."/>
            <person name="Henderson J."/>
            <person name="Dantas G."/>
        </authorList>
    </citation>
    <scope>NUCLEOTIDE SEQUENCE [LARGE SCALE GENOMIC DNA]</scope>
    <source>
        <strain evidence="16 18">29_CAASB</strain>
    </source>
</reference>
<protein>
    <submittedName>
        <fullName evidence="17">Citrate-proton symporter</fullName>
    </submittedName>
    <submittedName>
        <fullName evidence="16">MFS transporter</fullName>
    </submittedName>
</protein>
<dbReference type="GO" id="GO:0005886">
    <property type="term" value="C:plasma membrane"/>
    <property type="evidence" value="ECO:0007669"/>
    <property type="project" value="UniProtKB-SubCell"/>
</dbReference>
<dbReference type="InterPro" id="IPR036259">
    <property type="entry name" value="MFS_trans_sf"/>
</dbReference>
<dbReference type="InterPro" id="IPR020846">
    <property type="entry name" value="MFS_dom"/>
</dbReference>
<evidence type="ECO:0000259" key="10">
    <source>
        <dbReference type="PROSITE" id="PS50850"/>
    </source>
</evidence>
<feature type="transmembrane region" description="Helical" evidence="9">
    <location>
        <begin position="93"/>
        <end position="114"/>
    </location>
</feature>
<name>A0A061YCM1_ECOLX</name>
<comment type="subcellular location">
    <subcellularLocation>
        <location evidence="1">Cell inner membrane</location>
        <topology evidence="1">Multi-pass membrane protein</topology>
    </subcellularLocation>
</comment>
<evidence type="ECO:0000313" key="19">
    <source>
        <dbReference type="Proteomes" id="UP000437875"/>
    </source>
</evidence>
<evidence type="ECO:0000313" key="12">
    <source>
        <dbReference type="EMBL" id="HAH4525187.1"/>
    </source>
</evidence>
<dbReference type="GO" id="GO:0015293">
    <property type="term" value="F:symporter activity"/>
    <property type="evidence" value="ECO:0007669"/>
    <property type="project" value="UniProtKB-KW"/>
</dbReference>
<dbReference type="Proteomes" id="UP000437875">
    <property type="component" value="Unassembled WGS sequence"/>
</dbReference>
<evidence type="ECO:0000313" key="13">
    <source>
        <dbReference type="EMBL" id="HAH7770766.1"/>
    </source>
</evidence>
<dbReference type="InterPro" id="IPR011701">
    <property type="entry name" value="MFS"/>
</dbReference>
<evidence type="ECO:0000256" key="8">
    <source>
        <dbReference type="ARBA" id="ARBA00023136"/>
    </source>
</evidence>
<dbReference type="EMBL" id="WSGM01000020">
    <property type="protein sequence ID" value="KAE9728271.1"/>
    <property type="molecule type" value="Genomic_DNA"/>
</dbReference>
<dbReference type="PANTHER" id="PTHR43528:SF3">
    <property type="entry name" value="CITRATE-PROTON SYMPORTER"/>
    <property type="match status" value="1"/>
</dbReference>
<feature type="transmembrane region" description="Helical" evidence="9">
    <location>
        <begin position="285"/>
        <end position="305"/>
    </location>
</feature>
<dbReference type="EMBL" id="ABONVU020000019">
    <property type="protein sequence ID" value="EMJ5255933.1"/>
    <property type="molecule type" value="Genomic_DNA"/>
</dbReference>
<sequence length="438" mass="47095">MTAIVNETVSVKKKPSGRRVIFASAFGNALEFFDFGVYNFFVVYISTLFFPPSADHNVALLLAFATFGVSFFMRPLGGIIVGAWADRFGRKPAMVFTIALMSLGTLMIGIAPTYETAGYWGTATLVLARLIQGVAAGGEVGASMSLLVESAPANRRGFYSSWSLATQGLATTFGGVVALGLSAWLPFATGSETVMAEWGWRVPFFIGVLLAPIGCWLRLSLENDVPEPVRNKKAATSESAFSLLLQHKATIVNGVLLAIGSTVATYISLFYYGTWAAKYLAMPQHYSHAAMLLAGVVTFVGALLVGMLCDSVGRKKLILISRVMVLLCSWPSFWLLVNYPSPGMLLTVVFVMVSFTTLGGVPVMLLISELLPKRIRALGFALVYSIGVAIFGGFAQYFATQSIVLLDSLTAPAWYLGGGTLLSMLALLYVKEPAKELQ</sequence>
<feature type="transmembrane region" description="Helical" evidence="9">
    <location>
        <begin position="169"/>
        <end position="188"/>
    </location>
</feature>
<feature type="transmembrane region" description="Helical" evidence="9">
    <location>
        <begin position="317"/>
        <end position="337"/>
    </location>
</feature>
<dbReference type="Proteomes" id="UP000471360">
    <property type="component" value="Unassembled WGS sequence"/>
</dbReference>
<dbReference type="PROSITE" id="PS00216">
    <property type="entry name" value="SUGAR_TRANSPORT_1"/>
    <property type="match status" value="1"/>
</dbReference>
<dbReference type="Gene3D" id="1.20.1250.20">
    <property type="entry name" value="MFS general substrate transporter like domains"/>
    <property type="match status" value="1"/>
</dbReference>
<dbReference type="InterPro" id="IPR005829">
    <property type="entry name" value="Sugar_transporter_CS"/>
</dbReference>
<reference evidence="15 20" key="5">
    <citation type="submission" date="2020-02" db="EMBL/GenBank/DDBJ databases">
        <authorList>
            <person name="Subbiah M."/>
            <person name="Call D."/>
        </authorList>
    </citation>
    <scope>NUCLEOTIDE SEQUENCE [LARGE SCALE GENOMIC DNA]</scope>
    <source>
        <strain evidence="15 20">8375wB1</strain>
    </source>
</reference>